<protein>
    <submittedName>
        <fullName evidence="1">Uncharacterized protein</fullName>
    </submittedName>
</protein>
<accession>A0A8X6XK90</accession>
<gene>
    <name evidence="1" type="primary">X975_18449</name>
    <name evidence="1" type="ORF">TNIN_98751</name>
</gene>
<dbReference type="Proteomes" id="UP000886998">
    <property type="component" value="Unassembled WGS sequence"/>
</dbReference>
<name>A0A8X6XK90_9ARAC</name>
<reference evidence="1" key="1">
    <citation type="submission" date="2020-08" db="EMBL/GenBank/DDBJ databases">
        <title>Multicomponent nature underlies the extraordinary mechanical properties of spider dragline silk.</title>
        <authorList>
            <person name="Kono N."/>
            <person name="Nakamura H."/>
            <person name="Mori M."/>
            <person name="Yoshida Y."/>
            <person name="Ohtoshi R."/>
            <person name="Malay A.D."/>
            <person name="Moran D.A.P."/>
            <person name="Tomita M."/>
            <person name="Numata K."/>
            <person name="Arakawa K."/>
        </authorList>
    </citation>
    <scope>NUCLEOTIDE SEQUENCE</scope>
</reference>
<organism evidence="1 2">
    <name type="scientific">Trichonephila inaurata madagascariensis</name>
    <dbReference type="NCBI Taxonomy" id="2747483"/>
    <lineage>
        <taxon>Eukaryota</taxon>
        <taxon>Metazoa</taxon>
        <taxon>Ecdysozoa</taxon>
        <taxon>Arthropoda</taxon>
        <taxon>Chelicerata</taxon>
        <taxon>Arachnida</taxon>
        <taxon>Araneae</taxon>
        <taxon>Araneomorphae</taxon>
        <taxon>Entelegynae</taxon>
        <taxon>Araneoidea</taxon>
        <taxon>Nephilidae</taxon>
        <taxon>Trichonephila</taxon>
        <taxon>Trichonephila inaurata</taxon>
    </lineage>
</organism>
<dbReference type="AlphaFoldDB" id="A0A8X6XK90"/>
<evidence type="ECO:0000313" key="2">
    <source>
        <dbReference type="Proteomes" id="UP000886998"/>
    </source>
</evidence>
<keyword evidence="2" id="KW-1185">Reference proteome</keyword>
<proteinExistence type="predicted"/>
<comment type="caution">
    <text evidence="1">The sequence shown here is derived from an EMBL/GenBank/DDBJ whole genome shotgun (WGS) entry which is preliminary data.</text>
</comment>
<evidence type="ECO:0000313" key="1">
    <source>
        <dbReference type="EMBL" id="GFY54192.1"/>
    </source>
</evidence>
<sequence length="101" mass="11748">MINSRLGTVDLSVNSRPLNCLSEDPNDLTPLKLSMFIQETRTVGVPDLDNLDKINISKRYQYQKTLRGNLRKRFRKEYLSMLVQRPNRSEARQVKLGDILL</sequence>
<dbReference type="OrthoDB" id="6436075at2759"/>
<dbReference type="EMBL" id="BMAV01009758">
    <property type="protein sequence ID" value="GFY54192.1"/>
    <property type="molecule type" value="Genomic_DNA"/>
</dbReference>